<evidence type="ECO:0000313" key="4">
    <source>
        <dbReference type="EMBL" id="TWF78990.1"/>
    </source>
</evidence>
<feature type="domain" description="Glycosyltransferase subfamily 4-like N-terminal" evidence="3">
    <location>
        <begin position="16"/>
        <end position="184"/>
    </location>
</feature>
<dbReference type="Pfam" id="PF13692">
    <property type="entry name" value="Glyco_trans_1_4"/>
    <property type="match status" value="1"/>
</dbReference>
<dbReference type="Gene3D" id="3.40.50.2000">
    <property type="entry name" value="Glycogen Phosphorylase B"/>
    <property type="match status" value="2"/>
</dbReference>
<keyword evidence="5" id="KW-1185">Reference proteome</keyword>
<reference evidence="4 5" key="1">
    <citation type="submission" date="2019-06" db="EMBL/GenBank/DDBJ databases">
        <title>Sequencing the genomes of 1000 actinobacteria strains.</title>
        <authorList>
            <person name="Klenk H.-P."/>
        </authorList>
    </citation>
    <scope>NUCLEOTIDE SEQUENCE [LARGE SCALE GENOMIC DNA]</scope>
    <source>
        <strain evidence="4 5">DSM 45671</strain>
    </source>
</reference>
<comment type="caution">
    <text evidence="4">The sequence shown here is derived from an EMBL/GenBank/DDBJ whole genome shotgun (WGS) entry which is preliminary data.</text>
</comment>
<dbReference type="AlphaFoldDB" id="A0A561SVV3"/>
<evidence type="ECO:0000313" key="5">
    <source>
        <dbReference type="Proteomes" id="UP000321261"/>
    </source>
</evidence>
<dbReference type="Pfam" id="PF13579">
    <property type="entry name" value="Glyco_trans_4_4"/>
    <property type="match status" value="1"/>
</dbReference>
<dbReference type="EMBL" id="VIWU01000001">
    <property type="protein sequence ID" value="TWF78990.1"/>
    <property type="molecule type" value="Genomic_DNA"/>
</dbReference>
<proteinExistence type="predicted"/>
<organism evidence="4 5">
    <name type="scientific">Pseudonocardia hierapolitana</name>
    <dbReference type="NCBI Taxonomy" id="1128676"/>
    <lineage>
        <taxon>Bacteria</taxon>
        <taxon>Bacillati</taxon>
        <taxon>Actinomycetota</taxon>
        <taxon>Actinomycetes</taxon>
        <taxon>Pseudonocardiales</taxon>
        <taxon>Pseudonocardiaceae</taxon>
        <taxon>Pseudonocardia</taxon>
    </lineage>
</organism>
<dbReference type="CDD" id="cd03794">
    <property type="entry name" value="GT4_WbuB-like"/>
    <property type="match status" value="1"/>
</dbReference>
<keyword evidence="1" id="KW-0328">Glycosyltransferase</keyword>
<dbReference type="InterPro" id="IPR028098">
    <property type="entry name" value="Glyco_trans_4-like_N"/>
</dbReference>
<dbReference type="GO" id="GO:0016757">
    <property type="term" value="F:glycosyltransferase activity"/>
    <property type="evidence" value="ECO:0007669"/>
    <property type="project" value="UniProtKB-KW"/>
</dbReference>
<gene>
    <name evidence="4" type="ORF">FHX44_114916</name>
</gene>
<protein>
    <submittedName>
        <fullName evidence="4">Glycosyltransferase involved in cell wall biosynthesis</fullName>
    </submittedName>
</protein>
<dbReference type="PANTHER" id="PTHR12526">
    <property type="entry name" value="GLYCOSYLTRANSFERASE"/>
    <property type="match status" value="1"/>
</dbReference>
<dbReference type="Proteomes" id="UP000321261">
    <property type="component" value="Unassembled WGS sequence"/>
</dbReference>
<dbReference type="SUPFAM" id="SSF53756">
    <property type="entry name" value="UDP-Glycosyltransferase/glycogen phosphorylase"/>
    <property type="match status" value="1"/>
</dbReference>
<evidence type="ECO:0000256" key="2">
    <source>
        <dbReference type="ARBA" id="ARBA00022679"/>
    </source>
</evidence>
<evidence type="ECO:0000259" key="3">
    <source>
        <dbReference type="Pfam" id="PF13579"/>
    </source>
</evidence>
<name>A0A561SVV3_9PSEU</name>
<keyword evidence="2 4" id="KW-0808">Transferase</keyword>
<sequence>MARICVVRCHLYRDSRVMREVATLIEAGHEVVVVCERDLDEPRLERGKSLIIHRLPLRHVAGAGALRLLAEYTGFFVLAAVLVTASHLRRRFAVVQVNSVPDVLVFVATVPRLTGARVLLDLQEPMPEFFMTKFGVGARNPLVRVVAVAEQLSIRFADVAITVTDAMRRRFIERGAPAERVNVVMDGADESVFDRERRLAEYVPSADRFVMISHGTIEPQYGLDTVIEAIALLAPEWPGLQLQIFGDGSQRAELRRLARLKGVGDRVWFSEGFVPIEELVSALASADVGVVAMRRDPFRDLTVAGKMFDFVVMGIPMIVATTRSVEETFGAGCFEEFRSGDANDLARAIQRLRDEPERARKYVERATEVVDEIAWRIQRRRYRALVADLVFGAKSPVTAVRRPAD</sequence>
<accession>A0A561SVV3</accession>
<evidence type="ECO:0000256" key="1">
    <source>
        <dbReference type="ARBA" id="ARBA00022676"/>
    </source>
</evidence>